<dbReference type="PIRSF" id="PIRSF007487">
    <property type="entry name" value="Competence-induced_CoiA_bac"/>
    <property type="match status" value="1"/>
</dbReference>
<feature type="domain" description="Competence protein CoiA C-terminal" evidence="3">
    <location>
        <begin position="232"/>
        <end position="368"/>
    </location>
</feature>
<accession>A0AAX1Q322</accession>
<feature type="domain" description="Competence protein CoiA-like N-terminal" evidence="2">
    <location>
        <begin position="18"/>
        <end position="63"/>
    </location>
</feature>
<evidence type="ECO:0000313" key="4">
    <source>
        <dbReference type="EMBL" id="RAS72371.1"/>
    </source>
</evidence>
<dbReference type="AlphaFoldDB" id="A0AAX1Q322"/>
<dbReference type="Pfam" id="PF25166">
    <property type="entry name" value="CoiA_C"/>
    <property type="match status" value="1"/>
</dbReference>
<feature type="domain" description="Competence protein CoiA nuclease-like" evidence="1">
    <location>
        <begin position="68"/>
        <end position="220"/>
    </location>
</feature>
<evidence type="ECO:0000313" key="5">
    <source>
        <dbReference type="Proteomes" id="UP000250174"/>
    </source>
</evidence>
<name>A0AAX1Q322_9BACI</name>
<dbReference type="InterPro" id="IPR010330">
    <property type="entry name" value="CoiA_nuc"/>
</dbReference>
<evidence type="ECO:0000259" key="2">
    <source>
        <dbReference type="Pfam" id="PF25164"/>
    </source>
</evidence>
<dbReference type="Pfam" id="PF25164">
    <property type="entry name" value="CoiA_N"/>
    <property type="match status" value="1"/>
</dbReference>
<dbReference type="EMBL" id="LVYK01000059">
    <property type="protein sequence ID" value="RAS72371.1"/>
    <property type="molecule type" value="Genomic_DNA"/>
</dbReference>
<proteinExistence type="predicted"/>
<evidence type="ECO:0008006" key="6">
    <source>
        <dbReference type="Google" id="ProtNLM"/>
    </source>
</evidence>
<gene>
    <name evidence="4" type="ORF">A3864_25245</name>
</gene>
<protein>
    <recommendedName>
        <fullName evidence="6">Competence protein CoiA</fullName>
    </recommendedName>
</protein>
<dbReference type="InterPro" id="IPR057252">
    <property type="entry name" value="CoiA_C"/>
</dbReference>
<comment type="caution">
    <text evidence="4">The sequence shown here is derived from an EMBL/GenBank/DDBJ whole genome shotgun (WGS) entry which is preliminary data.</text>
</comment>
<dbReference type="InterPro" id="IPR057253">
    <property type="entry name" value="CoiA-like_N"/>
</dbReference>
<sequence>MLLVAQTETGQKIALLERYSSDYYQTLKETKFYCPICKGKLILKVGIKNIAHFAHEPKSSCAFEYERETPYHLEGKKGLYRWLEKQTKVKMEEYLPSISQRPDLFLPDSHVAIEFQCSALSLEALRKRNKGYSRLNITPLWILSAERFRRSAKGSLKISYNEWKFLQYPVSHLSPYLLYYCPNFSRFTIVSDIIAFSPTSVFATVSYYSTASLSLHSLFHLRYSKASFFVPWVIKKGEWRMKYALYPRNPYTPLLKLLYTHHIPPSHFPSEAGLPVKNGYFIESHSCVWQLYILLDHFLPQKRNSIIHYETILKQFKRRIQNRHVKLRELPMVTRGSFEDALKEYLRLLITVGFITEIESNRFLINRVWTTMPIHKHPIDGDYQIMNKLQLKQQKG</sequence>
<evidence type="ECO:0000259" key="3">
    <source>
        <dbReference type="Pfam" id="PF25166"/>
    </source>
</evidence>
<dbReference type="Pfam" id="PF06054">
    <property type="entry name" value="CoiA_nuc"/>
    <property type="match status" value="1"/>
</dbReference>
<evidence type="ECO:0000259" key="1">
    <source>
        <dbReference type="Pfam" id="PF06054"/>
    </source>
</evidence>
<dbReference type="InterPro" id="IPR021176">
    <property type="entry name" value="Competence-induced_CoiA"/>
</dbReference>
<reference evidence="4 5" key="1">
    <citation type="submission" date="2016-03" db="EMBL/GenBank/DDBJ databases">
        <title>Comparison of Bacillus endophyticus and B. anthracis characteristics using whole genome sequence analysis and microbiological techniques.</title>
        <authorList>
            <person name="Lekota K.E."/>
            <person name="Mafofo J."/>
            <person name="Rees J."/>
            <person name="Muchadeyi F.C."/>
            <person name="Madoroba E."/>
            <person name="Van Heerden H."/>
        </authorList>
    </citation>
    <scope>NUCLEOTIDE SEQUENCE [LARGE SCALE GENOMIC DNA]</scope>
    <source>
        <strain evidence="4 5">3631_10C</strain>
    </source>
</reference>
<organism evidence="4 5">
    <name type="scientific">Priestia endophytica</name>
    <dbReference type="NCBI Taxonomy" id="135735"/>
    <lineage>
        <taxon>Bacteria</taxon>
        <taxon>Bacillati</taxon>
        <taxon>Bacillota</taxon>
        <taxon>Bacilli</taxon>
        <taxon>Bacillales</taxon>
        <taxon>Bacillaceae</taxon>
        <taxon>Priestia</taxon>
    </lineage>
</organism>
<dbReference type="Proteomes" id="UP000250174">
    <property type="component" value="Unassembled WGS sequence"/>
</dbReference>